<dbReference type="CDD" id="cd06661">
    <property type="entry name" value="GGCT_like"/>
    <property type="match status" value="1"/>
</dbReference>
<dbReference type="InterPro" id="IPR036568">
    <property type="entry name" value="GGCT-like_sf"/>
</dbReference>
<proteinExistence type="predicted"/>
<dbReference type="InterPro" id="IPR013024">
    <property type="entry name" value="GGCT-like"/>
</dbReference>
<dbReference type="AlphaFoldDB" id="A0A0F9H7L4"/>
<accession>A0A0F9H7L4</accession>
<dbReference type="Gene3D" id="3.10.490.10">
    <property type="entry name" value="Gamma-glutamyl cyclotransferase-like"/>
    <property type="match status" value="1"/>
</dbReference>
<protein>
    <recommendedName>
        <fullName evidence="1">Gamma-glutamylcyclotransferase AIG2-like domain-containing protein</fullName>
    </recommendedName>
</protein>
<dbReference type="Pfam" id="PF06094">
    <property type="entry name" value="GGACT"/>
    <property type="match status" value="1"/>
</dbReference>
<feature type="domain" description="Gamma-glutamylcyclotransferase AIG2-like" evidence="1">
    <location>
        <begin position="7"/>
        <end position="103"/>
    </location>
</feature>
<dbReference type="EMBL" id="LAZR01025657">
    <property type="protein sequence ID" value="KKL71217.1"/>
    <property type="molecule type" value="Genomic_DNA"/>
</dbReference>
<gene>
    <name evidence="2" type="ORF">LCGC14_2097120</name>
</gene>
<reference evidence="2" key="1">
    <citation type="journal article" date="2015" name="Nature">
        <title>Complex archaea that bridge the gap between prokaryotes and eukaryotes.</title>
        <authorList>
            <person name="Spang A."/>
            <person name="Saw J.H."/>
            <person name="Jorgensen S.L."/>
            <person name="Zaremba-Niedzwiedzka K."/>
            <person name="Martijn J."/>
            <person name="Lind A.E."/>
            <person name="van Eijk R."/>
            <person name="Schleper C."/>
            <person name="Guy L."/>
            <person name="Ettema T.J."/>
        </authorList>
    </citation>
    <scope>NUCLEOTIDE SEQUENCE</scope>
</reference>
<sequence>MIHLPHVFGYGSLVNRETHGHAAAPARIDGWRRVWRHTALRPVAYLTAVPVPGCTIEGLIAAVPEGDWAALDMRERAYDRVPVTEVAHALHRDIEVQLYTIPPGKHAAPDAAHPILLSYLDVVIQGYLQEFGPEGADRFFETTDGWDAPILDDRAAPFYSRATRLEPSQTAVVDRWLEKLPCTLLTPDDSHHRALSTPKG</sequence>
<organism evidence="2">
    <name type="scientific">marine sediment metagenome</name>
    <dbReference type="NCBI Taxonomy" id="412755"/>
    <lineage>
        <taxon>unclassified sequences</taxon>
        <taxon>metagenomes</taxon>
        <taxon>ecological metagenomes</taxon>
    </lineage>
</organism>
<name>A0A0F9H7L4_9ZZZZ</name>
<evidence type="ECO:0000313" key="2">
    <source>
        <dbReference type="EMBL" id="KKL71217.1"/>
    </source>
</evidence>
<dbReference type="InterPro" id="IPR009288">
    <property type="entry name" value="AIG2-like_dom"/>
</dbReference>
<evidence type="ECO:0000259" key="1">
    <source>
        <dbReference type="Pfam" id="PF06094"/>
    </source>
</evidence>
<dbReference type="SUPFAM" id="SSF110857">
    <property type="entry name" value="Gamma-glutamyl cyclotransferase-like"/>
    <property type="match status" value="1"/>
</dbReference>
<comment type="caution">
    <text evidence="2">The sequence shown here is derived from an EMBL/GenBank/DDBJ whole genome shotgun (WGS) entry which is preliminary data.</text>
</comment>